<evidence type="ECO:0000313" key="1">
    <source>
        <dbReference type="EMBL" id="TYL92457.1"/>
    </source>
</evidence>
<name>A0A5D3K9F1_9BRAD</name>
<reference evidence="1 2" key="1">
    <citation type="submission" date="2019-08" db="EMBL/GenBank/DDBJ databases">
        <title>Bradyrhizobium hipponensis sp. nov., a rhizobium isolated from a Lupinus angustifolius root nodule in Tunisia.</title>
        <authorList>
            <person name="Off K."/>
            <person name="Rejili M."/>
            <person name="Mars M."/>
            <person name="Brachmann A."/>
            <person name="Marin M."/>
        </authorList>
    </citation>
    <scope>NUCLEOTIDE SEQUENCE [LARGE SCALE GENOMIC DNA]</scope>
    <source>
        <strain evidence="1 2">CTAW71</strain>
    </source>
</reference>
<dbReference type="AlphaFoldDB" id="A0A5D3K9F1"/>
<comment type="caution">
    <text evidence="1">The sequence shown here is derived from an EMBL/GenBank/DDBJ whole genome shotgun (WGS) entry which is preliminary data.</text>
</comment>
<accession>A0A5D3K9F1</accession>
<protein>
    <recommendedName>
        <fullName evidence="3">Aspartate/glutamate racemase family protein</fullName>
    </recommendedName>
</protein>
<evidence type="ECO:0000313" key="2">
    <source>
        <dbReference type="Proteomes" id="UP000324758"/>
    </source>
</evidence>
<keyword evidence="2" id="KW-1185">Reference proteome</keyword>
<proteinExistence type="predicted"/>
<gene>
    <name evidence="1" type="ORF">FXB40_25035</name>
</gene>
<organism evidence="1 2">
    <name type="scientific">Bradyrhizobium rifense</name>
    <dbReference type="NCBI Taxonomy" id="515499"/>
    <lineage>
        <taxon>Bacteria</taxon>
        <taxon>Pseudomonadati</taxon>
        <taxon>Pseudomonadota</taxon>
        <taxon>Alphaproteobacteria</taxon>
        <taxon>Hyphomicrobiales</taxon>
        <taxon>Nitrobacteraceae</taxon>
        <taxon>Bradyrhizobium</taxon>
    </lineage>
</organism>
<dbReference type="Proteomes" id="UP000324758">
    <property type="component" value="Unassembled WGS sequence"/>
</dbReference>
<dbReference type="EMBL" id="VSSS01000038">
    <property type="protein sequence ID" value="TYL92457.1"/>
    <property type="molecule type" value="Genomic_DNA"/>
</dbReference>
<sequence>MSSLLLLPALLRQMPRNRKMAVLTYDSTHCGDELLGVEEPSERDRIVIGGIEGGKFWHDELKRPAPPLDVPAIEADVTACIARLRAAHPEIGLLLFECAGFPVVAAAVRRSAKLPVYDITTLCQLTIASVMAGLVP</sequence>
<evidence type="ECO:0008006" key="3">
    <source>
        <dbReference type="Google" id="ProtNLM"/>
    </source>
</evidence>
<dbReference type="OrthoDB" id="5465390at2"/>